<name>A0ABV8GL65_9ACTN</name>
<comment type="caution">
    <text evidence="3">The sequence shown here is derived from an EMBL/GenBank/DDBJ whole genome shotgun (WGS) entry which is preliminary data.</text>
</comment>
<accession>A0ABV8GL65</accession>
<feature type="compositionally biased region" description="Low complexity" evidence="1">
    <location>
        <begin position="146"/>
        <end position="163"/>
    </location>
</feature>
<protein>
    <recommendedName>
        <fullName evidence="5">DUF4352 domain-containing protein</fullName>
    </recommendedName>
</protein>
<evidence type="ECO:0000256" key="1">
    <source>
        <dbReference type="SAM" id="MobiDB-lite"/>
    </source>
</evidence>
<dbReference type="EMBL" id="JBHSBI010000027">
    <property type="protein sequence ID" value="MFC4013447.1"/>
    <property type="molecule type" value="Genomic_DNA"/>
</dbReference>
<feature type="compositionally biased region" description="Pro residues" evidence="1">
    <location>
        <begin position="168"/>
        <end position="177"/>
    </location>
</feature>
<keyword evidence="2" id="KW-0812">Transmembrane</keyword>
<feature type="compositionally biased region" description="Basic and acidic residues" evidence="1">
    <location>
        <begin position="1"/>
        <end position="16"/>
    </location>
</feature>
<feature type="region of interest" description="Disordered" evidence="1">
    <location>
        <begin position="1"/>
        <end position="267"/>
    </location>
</feature>
<keyword evidence="2" id="KW-0472">Membrane</keyword>
<feature type="transmembrane region" description="Helical" evidence="2">
    <location>
        <begin position="273"/>
        <end position="292"/>
    </location>
</feature>
<organism evidence="3 4">
    <name type="scientific">Nonomuraea purpurea</name>
    <dbReference type="NCBI Taxonomy" id="1849276"/>
    <lineage>
        <taxon>Bacteria</taxon>
        <taxon>Bacillati</taxon>
        <taxon>Actinomycetota</taxon>
        <taxon>Actinomycetes</taxon>
        <taxon>Streptosporangiales</taxon>
        <taxon>Streptosporangiaceae</taxon>
        <taxon>Nonomuraea</taxon>
    </lineage>
</organism>
<gene>
    <name evidence="3" type="ORF">ACFOY2_39905</name>
</gene>
<evidence type="ECO:0000313" key="4">
    <source>
        <dbReference type="Proteomes" id="UP001595851"/>
    </source>
</evidence>
<proteinExistence type="predicted"/>
<keyword evidence="2" id="KW-1133">Transmembrane helix</keyword>
<keyword evidence="4" id="KW-1185">Reference proteome</keyword>
<evidence type="ECO:0000313" key="3">
    <source>
        <dbReference type="EMBL" id="MFC4013447.1"/>
    </source>
</evidence>
<evidence type="ECO:0000256" key="2">
    <source>
        <dbReference type="SAM" id="Phobius"/>
    </source>
</evidence>
<dbReference type="RefSeq" id="WP_379533307.1">
    <property type="nucleotide sequence ID" value="NZ_JBHSBI010000027.1"/>
</dbReference>
<evidence type="ECO:0008006" key="5">
    <source>
        <dbReference type="Google" id="ProtNLM"/>
    </source>
</evidence>
<dbReference type="Proteomes" id="UP001595851">
    <property type="component" value="Unassembled WGS sequence"/>
</dbReference>
<reference evidence="4" key="1">
    <citation type="journal article" date="2019" name="Int. J. Syst. Evol. Microbiol.">
        <title>The Global Catalogue of Microorganisms (GCM) 10K type strain sequencing project: providing services to taxonomists for standard genome sequencing and annotation.</title>
        <authorList>
            <consortium name="The Broad Institute Genomics Platform"/>
            <consortium name="The Broad Institute Genome Sequencing Center for Infectious Disease"/>
            <person name="Wu L."/>
            <person name="Ma J."/>
        </authorList>
    </citation>
    <scope>NUCLEOTIDE SEQUENCE [LARGE SCALE GENOMIC DNA]</scope>
    <source>
        <strain evidence="4">TBRC 1276</strain>
    </source>
</reference>
<sequence length="454" mass="49463">MSTNDERNWFSPRNDDAPAPEQSQTPPAGLGERSSRPGHGMPSEYDVMPGEETVPHPAIRFGEPPVSGRGTPPGGELPTDRRSEFSPDQGLPSRRGEFSSDQGLPSRRGRRGRDVPPAGHDTPPPSGGPQGPGAYPGQDTGPRHSAAPGQPAPQGQTAPHAPTMPLGRPIPPAPYERPAPYGQAPHEQPRHGQAPHEQPRHGQAPHEQAGPFGQAEMPPPRGRRHARPGQQVWPPSPRERATGDTQPDQIVQDAPRHGEEPPAARPNRRRRTLLVAVGAVVLALVTTAAQSFDGYIVYAKNKEGMETRIVDVPRGQAGKVYNIEWKTVLSPMKAPPDSKHGPDVAWLKVDISQKVLDERYATMTGAPIDARLSDQSDRTWVVELAKGDDYPTDKLEVGKEYKFVGAAVVPVSVAKEVELSFRPSTYRSDTPTEELLTRENIEKEPSTDVLWFKR</sequence>